<name>S6BFY6_BABBO</name>
<dbReference type="EMBL" id="AK441255">
    <property type="protein sequence ID" value="BAN65049.1"/>
    <property type="molecule type" value="mRNA"/>
</dbReference>
<proteinExistence type="evidence at transcript level"/>
<evidence type="ECO:0000313" key="1">
    <source>
        <dbReference type="EMBL" id="BAN65049.1"/>
    </source>
</evidence>
<dbReference type="EMBL" id="AK441552">
    <property type="protein sequence ID" value="BAN65346.1"/>
    <property type="molecule type" value="mRNA"/>
</dbReference>
<sequence>MSWFVKDLPLEFTMATAAGSCGSLPIIASKSSFSILLIALSSPFTLISDFTSASCGSETSSHRTFPLAAPATTRAPAIHLATLRKPLLRLASSILNKIADDSNIFLRDPLGKWCNN</sequence>
<reference evidence="1" key="1">
    <citation type="journal article" date="2014" name="BMC Genomics">
        <title>The Babesia bovis gene and promoter model: an update from full-length EST analysis.</title>
        <authorList>
            <person name="Yamagishi J."/>
            <person name="Wakaguri H."/>
            <person name="Yokoyama N."/>
            <person name="Yamashita R."/>
            <person name="Suzuki Y."/>
            <person name="Xuan X."/>
            <person name="Igarashi I."/>
        </authorList>
    </citation>
    <scope>NUCLEOTIDE SEQUENCE</scope>
    <source>
        <strain evidence="1">Texas</strain>
    </source>
</reference>
<accession>S6BFY6</accession>
<organism evidence="1">
    <name type="scientific">Babesia bovis</name>
    <dbReference type="NCBI Taxonomy" id="5865"/>
    <lineage>
        <taxon>Eukaryota</taxon>
        <taxon>Sar</taxon>
        <taxon>Alveolata</taxon>
        <taxon>Apicomplexa</taxon>
        <taxon>Aconoidasida</taxon>
        <taxon>Piroplasmida</taxon>
        <taxon>Babesiidae</taxon>
        <taxon>Babesia</taxon>
    </lineage>
</organism>
<dbReference type="AlphaFoldDB" id="S6BFY6"/>
<protein>
    <submittedName>
        <fullName evidence="1">Uncharacterized protein</fullName>
    </submittedName>
</protein>